<dbReference type="InterPro" id="IPR011033">
    <property type="entry name" value="PRC_barrel-like_sf"/>
</dbReference>
<dbReference type="RefSeq" id="WP_136597968.1">
    <property type="nucleotide sequence ID" value="NZ_STGV01000002.1"/>
</dbReference>
<gene>
    <name evidence="2" type="ORF">FAA97_07780</name>
</gene>
<sequence length="130" mass="15075">MLQENNGLRSQDPHAKDTYTLIASDKVEGTAVYGRDGERIGSVKRIMLEKRGGRVSYAVLSFGGFWGLGDDYYPLPWEKLTFDENLDGYRIDLTKEQVEAAPRYRNDSDEWYRNNGRSVYDYYGVPPYWI</sequence>
<dbReference type="InterPro" id="IPR027275">
    <property type="entry name" value="PRC-brl_dom"/>
</dbReference>
<dbReference type="Gene3D" id="2.30.30.240">
    <property type="entry name" value="PRC-barrel domain"/>
    <property type="match status" value="1"/>
</dbReference>
<evidence type="ECO:0000259" key="1">
    <source>
        <dbReference type="Pfam" id="PF05239"/>
    </source>
</evidence>
<dbReference type="Proteomes" id="UP000308828">
    <property type="component" value="Unassembled WGS sequence"/>
</dbReference>
<keyword evidence="3" id="KW-1185">Reference proteome</keyword>
<dbReference type="OrthoDB" id="7274881at2"/>
<dbReference type="PANTHER" id="PTHR36505:SF1">
    <property type="entry name" value="BLR1072 PROTEIN"/>
    <property type="match status" value="1"/>
</dbReference>
<proteinExistence type="predicted"/>
<comment type="caution">
    <text evidence="2">The sequence shown here is derived from an EMBL/GenBank/DDBJ whole genome shotgun (WGS) entry which is preliminary data.</text>
</comment>
<feature type="domain" description="PRC-barrel" evidence="1">
    <location>
        <begin position="23"/>
        <end position="97"/>
    </location>
</feature>
<dbReference type="SUPFAM" id="SSF50346">
    <property type="entry name" value="PRC-barrel domain"/>
    <property type="match status" value="1"/>
</dbReference>
<evidence type="ECO:0000313" key="3">
    <source>
        <dbReference type="Proteomes" id="UP000308828"/>
    </source>
</evidence>
<dbReference type="Pfam" id="PF05239">
    <property type="entry name" value="PRC"/>
    <property type="match status" value="1"/>
</dbReference>
<name>A0A4S8P1F7_9HYPH</name>
<dbReference type="PANTHER" id="PTHR36505">
    <property type="entry name" value="BLR1072 PROTEIN"/>
    <property type="match status" value="1"/>
</dbReference>
<reference evidence="2 3" key="1">
    <citation type="submission" date="2019-04" db="EMBL/GenBank/DDBJ databases">
        <title>Genome sequence of strain shin9-1.</title>
        <authorList>
            <person name="Gao J."/>
            <person name="Sun J."/>
        </authorList>
    </citation>
    <scope>NUCLEOTIDE SEQUENCE [LARGE SCALE GENOMIC DNA]</scope>
    <source>
        <strain evidence="3">shin9-1</strain>
    </source>
</reference>
<dbReference type="AlphaFoldDB" id="A0A4S8P1F7"/>
<accession>A0A4S8P1F7</accession>
<dbReference type="EMBL" id="STGV01000002">
    <property type="protein sequence ID" value="THV23873.1"/>
    <property type="molecule type" value="Genomic_DNA"/>
</dbReference>
<protein>
    <submittedName>
        <fullName evidence="2">PRC-barrel domain containing protein</fullName>
    </submittedName>
</protein>
<organism evidence="2 3">
    <name type="scientific">Peteryoungia ipomoeae</name>
    <dbReference type="NCBI Taxonomy" id="1210932"/>
    <lineage>
        <taxon>Bacteria</taxon>
        <taxon>Pseudomonadati</taxon>
        <taxon>Pseudomonadota</taxon>
        <taxon>Alphaproteobacteria</taxon>
        <taxon>Hyphomicrobiales</taxon>
        <taxon>Rhizobiaceae</taxon>
        <taxon>Peteryoungia</taxon>
    </lineage>
</organism>
<evidence type="ECO:0000313" key="2">
    <source>
        <dbReference type="EMBL" id="THV23873.1"/>
    </source>
</evidence>